<dbReference type="Gene3D" id="3.20.20.140">
    <property type="entry name" value="Metal-dependent hydrolases"/>
    <property type="match status" value="1"/>
</dbReference>
<dbReference type="EMBL" id="PYGI01000004">
    <property type="protein sequence ID" value="PSL15439.1"/>
    <property type="molecule type" value="Genomic_DNA"/>
</dbReference>
<dbReference type="Pfam" id="PF02811">
    <property type="entry name" value="PHP"/>
    <property type="match status" value="1"/>
</dbReference>
<organism evidence="2 3">
    <name type="scientific">Marinobacterium halophilum</name>
    <dbReference type="NCBI Taxonomy" id="267374"/>
    <lineage>
        <taxon>Bacteria</taxon>
        <taxon>Pseudomonadati</taxon>
        <taxon>Pseudomonadota</taxon>
        <taxon>Gammaproteobacteria</taxon>
        <taxon>Oceanospirillales</taxon>
        <taxon>Oceanospirillaceae</taxon>
        <taxon>Marinobacterium</taxon>
    </lineage>
</organism>
<dbReference type="InterPro" id="IPR016195">
    <property type="entry name" value="Pol/histidinol_Pase-like"/>
</dbReference>
<dbReference type="PANTHER" id="PTHR42924">
    <property type="entry name" value="EXONUCLEASE"/>
    <property type="match status" value="1"/>
</dbReference>
<dbReference type="InterPro" id="IPR004013">
    <property type="entry name" value="PHP_dom"/>
</dbReference>
<evidence type="ECO:0000313" key="3">
    <source>
        <dbReference type="Proteomes" id="UP000242133"/>
    </source>
</evidence>
<evidence type="ECO:0000259" key="1">
    <source>
        <dbReference type="SMART" id="SM00481"/>
    </source>
</evidence>
<dbReference type="Gene3D" id="1.10.150.650">
    <property type="match status" value="1"/>
</dbReference>
<dbReference type="InterPro" id="IPR003141">
    <property type="entry name" value="Pol/His_phosphatase_N"/>
</dbReference>
<dbReference type="RefSeq" id="WP_245912594.1">
    <property type="nucleotide sequence ID" value="NZ_PYGI01000004.1"/>
</dbReference>
<dbReference type="AlphaFoldDB" id="A0A2P8F149"/>
<proteinExistence type="predicted"/>
<feature type="domain" description="Polymerase/histidinol phosphatase N-terminal" evidence="1">
    <location>
        <begin position="12"/>
        <end position="77"/>
    </location>
</feature>
<dbReference type="SUPFAM" id="SSF89550">
    <property type="entry name" value="PHP domain-like"/>
    <property type="match status" value="1"/>
</dbReference>
<dbReference type="Proteomes" id="UP000242133">
    <property type="component" value="Unassembled WGS sequence"/>
</dbReference>
<dbReference type="GO" id="GO:0004534">
    <property type="term" value="F:5'-3' RNA exonuclease activity"/>
    <property type="evidence" value="ECO:0007669"/>
    <property type="project" value="TreeGrafter"/>
</dbReference>
<comment type="caution">
    <text evidence="2">The sequence shown here is derived from an EMBL/GenBank/DDBJ whole genome shotgun (WGS) entry which is preliminary data.</text>
</comment>
<protein>
    <recommendedName>
        <fullName evidence="1">Polymerase/histidinol phosphatase N-terminal domain-containing protein</fullName>
    </recommendedName>
</protein>
<dbReference type="SMART" id="SM00481">
    <property type="entry name" value="POLIIIAc"/>
    <property type="match status" value="1"/>
</dbReference>
<sequence>MTDLTRADEPKFDLHMHSTASDGALSPTELVVKAAEASIRYLALTDHDTLAGLSEAHMAAREHGIHFIPGIELTCLWHKRSIHLLGLGIDPDFVGWQEYEARLVALREKRAETIATKLIAKRAPADILVRAQEQAGKGQIGRPHFARALLEAGVVSSENEAFDRYLGQGKVGDVKAEWPDVAEAIAIVQASGGKAMLAHPTKYKLTFSRLRLLLAALAEAGADGFEIAYPGISQEQIGLLLRVADTLDMQVSSGSDFHNPAHQWTGLGRFPRVETPRHIIHQIRSDVQA</sequence>
<name>A0A2P8F149_9GAMM</name>
<dbReference type="GO" id="GO:0035312">
    <property type="term" value="F:5'-3' DNA exonuclease activity"/>
    <property type="evidence" value="ECO:0007669"/>
    <property type="project" value="TreeGrafter"/>
</dbReference>
<evidence type="ECO:0000313" key="2">
    <source>
        <dbReference type="EMBL" id="PSL15439.1"/>
    </source>
</evidence>
<gene>
    <name evidence="2" type="ORF">CLV44_10450</name>
</gene>
<keyword evidence="3" id="KW-1185">Reference proteome</keyword>
<dbReference type="CDD" id="cd07438">
    <property type="entry name" value="PHP_HisPPase_AMP"/>
    <property type="match status" value="1"/>
</dbReference>
<reference evidence="2 3" key="1">
    <citation type="submission" date="2018-03" db="EMBL/GenBank/DDBJ databases">
        <title>Genomic Encyclopedia of Archaeal and Bacterial Type Strains, Phase II (KMG-II): from individual species to whole genera.</title>
        <authorList>
            <person name="Goeker M."/>
        </authorList>
    </citation>
    <scope>NUCLEOTIDE SEQUENCE [LARGE SCALE GENOMIC DNA]</scope>
    <source>
        <strain evidence="2 3">DSM 17586</strain>
    </source>
</reference>
<dbReference type="PANTHER" id="PTHR42924:SF3">
    <property type="entry name" value="POLYMERASE_HISTIDINOL PHOSPHATASE N-TERMINAL DOMAIN-CONTAINING PROTEIN"/>
    <property type="match status" value="1"/>
</dbReference>
<accession>A0A2P8F149</accession>
<dbReference type="InterPro" id="IPR052018">
    <property type="entry name" value="PHP_domain"/>
</dbReference>